<proteinExistence type="predicted"/>
<dbReference type="KEGG" id="asz:ASN_78"/>
<evidence type="ECO:0000313" key="3">
    <source>
        <dbReference type="Proteomes" id="UP000056109"/>
    </source>
</evidence>
<name>A0A0U5EPY7_9PROT</name>
<dbReference type="EMBL" id="LN606600">
    <property type="protein sequence ID" value="CEF39530.1"/>
    <property type="molecule type" value="Genomic_DNA"/>
</dbReference>
<protein>
    <submittedName>
        <fullName evidence="2">Uncharacterized protein</fullName>
    </submittedName>
</protein>
<evidence type="ECO:0000256" key="1">
    <source>
        <dbReference type="SAM" id="MobiDB-lite"/>
    </source>
</evidence>
<sequence length="39" mass="4186">MMKTPGMGFHHTTRSAGEACRKGASSNSGMTLLNEEVFL</sequence>
<evidence type="ECO:0000313" key="2">
    <source>
        <dbReference type="EMBL" id="CEF39530.1"/>
    </source>
</evidence>
<dbReference type="PATRIC" id="fig|446692.3.peg.15"/>
<reference evidence="3" key="1">
    <citation type="submission" date="2014-09" db="EMBL/GenBank/DDBJ databases">
        <authorList>
            <person name="Illeghems K.G."/>
        </authorList>
    </citation>
    <scope>NUCLEOTIDE SEQUENCE [LARGE SCALE GENOMIC DNA]</scope>
    <source>
        <strain evidence="3">108B</strain>
    </source>
</reference>
<dbReference type="Proteomes" id="UP000056109">
    <property type="component" value="Chromosome I"/>
</dbReference>
<accession>A0A0U5EPY7</accession>
<keyword evidence="3" id="KW-1185">Reference proteome</keyword>
<organism evidence="2 3">
    <name type="scientific">Acetobacter senegalensis</name>
    <dbReference type="NCBI Taxonomy" id="446692"/>
    <lineage>
        <taxon>Bacteria</taxon>
        <taxon>Pseudomonadati</taxon>
        <taxon>Pseudomonadota</taxon>
        <taxon>Alphaproteobacteria</taxon>
        <taxon>Acetobacterales</taxon>
        <taxon>Acetobacteraceae</taxon>
        <taxon>Acetobacter</taxon>
    </lineage>
</organism>
<gene>
    <name evidence="2" type="ORF">ASN_78</name>
</gene>
<feature type="region of interest" description="Disordered" evidence="1">
    <location>
        <begin position="1"/>
        <end position="39"/>
    </location>
</feature>
<dbReference type="AlphaFoldDB" id="A0A0U5EPY7"/>